<dbReference type="Proteomes" id="UP001432146">
    <property type="component" value="Unassembled WGS sequence"/>
</dbReference>
<evidence type="ECO:0000313" key="2">
    <source>
        <dbReference type="EMBL" id="KAK9300577.1"/>
    </source>
</evidence>
<feature type="transmembrane region" description="Helical" evidence="1">
    <location>
        <begin position="43"/>
        <end position="66"/>
    </location>
</feature>
<proteinExistence type="predicted"/>
<dbReference type="EMBL" id="JAWNGG020000125">
    <property type="protein sequence ID" value="KAK9300577.1"/>
    <property type="molecule type" value="Genomic_DNA"/>
</dbReference>
<dbReference type="AlphaFoldDB" id="A0AAW0ZS01"/>
<evidence type="ECO:0000256" key="1">
    <source>
        <dbReference type="SAM" id="Phobius"/>
    </source>
</evidence>
<keyword evidence="1" id="KW-0472">Membrane</keyword>
<protein>
    <submittedName>
        <fullName evidence="2">Uncharacterized protein</fullName>
    </submittedName>
</protein>
<name>A0AAW0ZS01_9HYME</name>
<gene>
    <name evidence="2" type="ORF">QLX08_006799</name>
</gene>
<accession>A0AAW0ZS01</accession>
<evidence type="ECO:0000313" key="3">
    <source>
        <dbReference type="Proteomes" id="UP001432146"/>
    </source>
</evidence>
<sequence length="78" mass="8174">MVASFSFVRNEAGGERSTCGRREISGARGRGKLLLPKVFAEKLALAAVAGQLVVLMVAEGLALTAVSPANEIYKRATP</sequence>
<organism evidence="2 3">
    <name type="scientific">Tetragonisca angustula</name>
    <dbReference type="NCBI Taxonomy" id="166442"/>
    <lineage>
        <taxon>Eukaryota</taxon>
        <taxon>Metazoa</taxon>
        <taxon>Ecdysozoa</taxon>
        <taxon>Arthropoda</taxon>
        <taxon>Hexapoda</taxon>
        <taxon>Insecta</taxon>
        <taxon>Pterygota</taxon>
        <taxon>Neoptera</taxon>
        <taxon>Endopterygota</taxon>
        <taxon>Hymenoptera</taxon>
        <taxon>Apocrita</taxon>
        <taxon>Aculeata</taxon>
        <taxon>Apoidea</taxon>
        <taxon>Anthophila</taxon>
        <taxon>Apidae</taxon>
        <taxon>Tetragonisca</taxon>
    </lineage>
</organism>
<keyword evidence="1" id="KW-0812">Transmembrane</keyword>
<keyword evidence="3" id="KW-1185">Reference proteome</keyword>
<comment type="caution">
    <text evidence="2">The sequence shown here is derived from an EMBL/GenBank/DDBJ whole genome shotgun (WGS) entry which is preliminary data.</text>
</comment>
<keyword evidence="1" id="KW-1133">Transmembrane helix</keyword>
<reference evidence="2 3" key="1">
    <citation type="submission" date="2024-05" db="EMBL/GenBank/DDBJ databases">
        <title>The nuclear and mitochondrial genome assemblies of Tetragonisca angustula (Apidae: Meliponini), a tiny yet remarkable pollinator in the Neotropics.</title>
        <authorList>
            <person name="Ferrari R."/>
            <person name="Ricardo P.C."/>
            <person name="Dias F.C."/>
            <person name="Araujo N.S."/>
            <person name="Soares D.O."/>
            <person name="Zhou Q.-S."/>
            <person name="Zhu C.-D."/>
            <person name="Coutinho L."/>
            <person name="Airas M.C."/>
            <person name="Batista T.M."/>
        </authorList>
    </citation>
    <scope>NUCLEOTIDE SEQUENCE [LARGE SCALE GENOMIC DNA]</scope>
    <source>
        <strain evidence="2">ASF017062</strain>
        <tissue evidence="2">Abdomen</tissue>
    </source>
</reference>